<comment type="caution">
    <text evidence="1">The sequence shown here is derived from an EMBL/GenBank/DDBJ whole genome shotgun (WGS) entry which is preliminary data.</text>
</comment>
<evidence type="ECO:0000313" key="1">
    <source>
        <dbReference type="EMBL" id="KAG0415369.1"/>
    </source>
</evidence>
<keyword evidence="2" id="KW-1185">Reference proteome</keyword>
<dbReference type="EMBL" id="JABSTQ010011077">
    <property type="protein sequence ID" value="KAG0415369.1"/>
    <property type="molecule type" value="Genomic_DNA"/>
</dbReference>
<reference evidence="1 2" key="1">
    <citation type="journal article" date="2020" name="Cell">
        <title>Large-Scale Comparative Analyses of Tick Genomes Elucidate Their Genetic Diversity and Vector Capacities.</title>
        <authorList>
            <consortium name="Tick Genome and Microbiome Consortium (TIGMIC)"/>
            <person name="Jia N."/>
            <person name="Wang J."/>
            <person name="Shi W."/>
            <person name="Du L."/>
            <person name="Sun Y."/>
            <person name="Zhan W."/>
            <person name="Jiang J.F."/>
            <person name="Wang Q."/>
            <person name="Zhang B."/>
            <person name="Ji P."/>
            <person name="Bell-Sakyi L."/>
            <person name="Cui X.M."/>
            <person name="Yuan T.T."/>
            <person name="Jiang B.G."/>
            <person name="Yang W.F."/>
            <person name="Lam T.T."/>
            <person name="Chang Q.C."/>
            <person name="Ding S.J."/>
            <person name="Wang X.J."/>
            <person name="Zhu J.G."/>
            <person name="Ruan X.D."/>
            <person name="Zhao L."/>
            <person name="Wei J.T."/>
            <person name="Ye R.Z."/>
            <person name="Que T.C."/>
            <person name="Du C.H."/>
            <person name="Zhou Y.H."/>
            <person name="Cheng J.X."/>
            <person name="Dai P.F."/>
            <person name="Guo W.B."/>
            <person name="Han X.H."/>
            <person name="Huang E.J."/>
            <person name="Li L.F."/>
            <person name="Wei W."/>
            <person name="Gao Y.C."/>
            <person name="Liu J.Z."/>
            <person name="Shao H.Z."/>
            <person name="Wang X."/>
            <person name="Wang C.C."/>
            <person name="Yang T.C."/>
            <person name="Huo Q.B."/>
            <person name="Li W."/>
            <person name="Chen H.Y."/>
            <person name="Chen S.E."/>
            <person name="Zhou L.G."/>
            <person name="Ni X.B."/>
            <person name="Tian J.H."/>
            <person name="Sheng Y."/>
            <person name="Liu T."/>
            <person name="Pan Y.S."/>
            <person name="Xia L.Y."/>
            <person name="Li J."/>
            <person name="Zhao F."/>
            <person name="Cao W.C."/>
        </authorList>
    </citation>
    <scope>NUCLEOTIDE SEQUENCE [LARGE SCALE GENOMIC DNA]</scope>
    <source>
        <strain evidence="1">Iper-2018</strain>
    </source>
</reference>
<organism evidence="1 2">
    <name type="scientific">Ixodes persulcatus</name>
    <name type="common">Taiga tick</name>
    <dbReference type="NCBI Taxonomy" id="34615"/>
    <lineage>
        <taxon>Eukaryota</taxon>
        <taxon>Metazoa</taxon>
        <taxon>Ecdysozoa</taxon>
        <taxon>Arthropoda</taxon>
        <taxon>Chelicerata</taxon>
        <taxon>Arachnida</taxon>
        <taxon>Acari</taxon>
        <taxon>Parasitiformes</taxon>
        <taxon>Ixodida</taxon>
        <taxon>Ixodoidea</taxon>
        <taxon>Ixodidae</taxon>
        <taxon>Ixodinae</taxon>
        <taxon>Ixodes</taxon>
    </lineage>
</organism>
<sequence>MKKSFDIFTLRFGKFPRHAYFLAVFGLRETQTCVGCVWTDDKADDKTRDSGRREILLTLGEKQAGIGGQCRRGRGGSEEKVESSNWSSSFKDLLYTYDHVARECHSTRLETALVRIPAERGPSERRRASVVAVSGTPDDGPDPVSSTPSRLATSWRRRGQVLAQRGSLCEGRQLDLGDASPDKAPFCNFHHLFATLDTYVDKKK</sequence>
<name>A0AC60P8B1_IXOPE</name>
<gene>
    <name evidence="1" type="ORF">HPB47_007461</name>
</gene>
<dbReference type="Proteomes" id="UP000805193">
    <property type="component" value="Unassembled WGS sequence"/>
</dbReference>
<proteinExistence type="predicted"/>
<accession>A0AC60P8B1</accession>
<protein>
    <submittedName>
        <fullName evidence="1">Uncharacterized protein</fullName>
    </submittedName>
</protein>
<evidence type="ECO:0000313" key="2">
    <source>
        <dbReference type="Proteomes" id="UP000805193"/>
    </source>
</evidence>